<sequence>MSRLGFRIILMASVLALSACATPRMHSEDELNSASLACGLTYGELIQDEEAKKLLILFRAKPTPEHRRCVYDWARKQHLKLVVIDAINFPEEK</sequence>
<feature type="signal peptide" evidence="1">
    <location>
        <begin position="1"/>
        <end position="21"/>
    </location>
</feature>
<reference evidence="2" key="1">
    <citation type="submission" date="2022-01" db="EMBL/GenBank/DDBJ databases">
        <authorList>
            <person name="Jo J.-H."/>
            <person name="Im W.-T."/>
        </authorList>
    </citation>
    <scope>NUCLEOTIDE SEQUENCE</scope>
    <source>
        <strain evidence="2">G124</strain>
    </source>
</reference>
<dbReference type="PROSITE" id="PS51257">
    <property type="entry name" value="PROKAR_LIPOPROTEIN"/>
    <property type="match status" value="1"/>
</dbReference>
<dbReference type="Proteomes" id="UP001139410">
    <property type="component" value="Unassembled WGS sequence"/>
</dbReference>
<keyword evidence="1" id="KW-0732">Signal</keyword>
<comment type="caution">
    <text evidence="2">The sequence shown here is derived from an EMBL/GenBank/DDBJ whole genome shotgun (WGS) entry which is preliminary data.</text>
</comment>
<dbReference type="EMBL" id="JAKFGM010000001">
    <property type="protein sequence ID" value="MCF2514147.1"/>
    <property type="molecule type" value="Genomic_DNA"/>
</dbReference>
<evidence type="ECO:0000313" key="2">
    <source>
        <dbReference type="EMBL" id="MCF2514147.1"/>
    </source>
</evidence>
<evidence type="ECO:0000313" key="3">
    <source>
        <dbReference type="Proteomes" id="UP001139410"/>
    </source>
</evidence>
<evidence type="ECO:0000256" key="1">
    <source>
        <dbReference type="SAM" id="SignalP"/>
    </source>
</evidence>
<accession>A0A9X1TXT1</accession>
<feature type="chain" id="PRO_5040792139" description="Lipoprotein" evidence="1">
    <location>
        <begin position="22"/>
        <end position="93"/>
    </location>
</feature>
<protein>
    <recommendedName>
        <fullName evidence="4">Lipoprotein</fullName>
    </recommendedName>
</protein>
<dbReference type="AlphaFoldDB" id="A0A9X1TXT1"/>
<proteinExistence type="predicted"/>
<gene>
    <name evidence="2" type="ORF">LVY65_03555</name>
</gene>
<keyword evidence="3" id="KW-1185">Reference proteome</keyword>
<organism evidence="2 3">
    <name type="scientific">Sphingomonas cremea</name>
    <dbReference type="NCBI Taxonomy" id="2904799"/>
    <lineage>
        <taxon>Bacteria</taxon>
        <taxon>Pseudomonadati</taxon>
        <taxon>Pseudomonadota</taxon>
        <taxon>Alphaproteobacteria</taxon>
        <taxon>Sphingomonadales</taxon>
        <taxon>Sphingomonadaceae</taxon>
        <taxon>Sphingomonas</taxon>
    </lineage>
</organism>
<evidence type="ECO:0008006" key="4">
    <source>
        <dbReference type="Google" id="ProtNLM"/>
    </source>
</evidence>
<dbReference type="RefSeq" id="WP_235066628.1">
    <property type="nucleotide sequence ID" value="NZ_JAKFGM010000001.1"/>
</dbReference>
<name>A0A9X1TXT1_9SPHN</name>